<dbReference type="EMBL" id="CP095043">
    <property type="protein sequence ID" value="UOQ61638.1"/>
    <property type="molecule type" value="Genomic_DNA"/>
</dbReference>
<feature type="region of interest" description="Disordered" evidence="10">
    <location>
        <begin position="385"/>
        <end position="419"/>
    </location>
</feature>
<feature type="transmembrane region" description="Helical" evidence="11">
    <location>
        <begin position="12"/>
        <end position="34"/>
    </location>
</feature>
<keyword evidence="3" id="KW-0597">Phosphoprotein</keyword>
<evidence type="ECO:0000259" key="13">
    <source>
        <dbReference type="Pfam" id="PF07730"/>
    </source>
</evidence>
<dbReference type="InterPro" id="IPR036890">
    <property type="entry name" value="HATPase_C_sf"/>
</dbReference>
<feature type="domain" description="Histidine kinase/HSP90-like ATPase" evidence="12">
    <location>
        <begin position="308"/>
        <end position="405"/>
    </location>
</feature>
<evidence type="ECO:0000256" key="9">
    <source>
        <dbReference type="SAM" id="Coils"/>
    </source>
</evidence>
<evidence type="ECO:0000256" key="7">
    <source>
        <dbReference type="ARBA" id="ARBA00022840"/>
    </source>
</evidence>
<evidence type="ECO:0000256" key="1">
    <source>
        <dbReference type="ARBA" id="ARBA00000085"/>
    </source>
</evidence>
<dbReference type="PANTHER" id="PTHR24421">
    <property type="entry name" value="NITRATE/NITRITE SENSOR PROTEIN NARX-RELATED"/>
    <property type="match status" value="1"/>
</dbReference>
<dbReference type="EC" id="2.7.13.3" evidence="2"/>
<dbReference type="PIRSF" id="PIRSF037434">
    <property type="entry name" value="STHK_ChrS"/>
    <property type="match status" value="1"/>
</dbReference>
<evidence type="ECO:0000256" key="4">
    <source>
        <dbReference type="ARBA" id="ARBA00022679"/>
    </source>
</evidence>
<keyword evidence="11" id="KW-0812">Transmembrane</keyword>
<reference evidence="14 15" key="1">
    <citation type="submission" date="2022-04" db="EMBL/GenBank/DDBJ databases">
        <title>Leucobacter sp. isolated from rhizosphere of onion.</title>
        <authorList>
            <person name="Won M."/>
            <person name="Lee C.-M."/>
            <person name="Woen H.-Y."/>
            <person name="Kwon S.-W."/>
        </authorList>
    </citation>
    <scope>NUCLEOTIDE SEQUENCE [LARGE SCALE GENOMIC DNA]</scope>
    <source>
        <strain evidence="14 15">H25R-14</strain>
    </source>
</reference>
<evidence type="ECO:0000256" key="8">
    <source>
        <dbReference type="ARBA" id="ARBA00023012"/>
    </source>
</evidence>
<evidence type="ECO:0000259" key="12">
    <source>
        <dbReference type="Pfam" id="PF02518"/>
    </source>
</evidence>
<dbReference type="Pfam" id="PF07730">
    <property type="entry name" value="HisKA_3"/>
    <property type="match status" value="1"/>
</dbReference>
<dbReference type="CDD" id="cd16917">
    <property type="entry name" value="HATPase_UhpB-NarQ-NarX-like"/>
    <property type="match status" value="1"/>
</dbReference>
<comment type="catalytic activity">
    <reaction evidence="1">
        <text>ATP + protein L-histidine = ADP + protein N-phospho-L-histidine.</text>
        <dbReference type="EC" id="2.7.13.3"/>
    </reaction>
</comment>
<evidence type="ECO:0000256" key="11">
    <source>
        <dbReference type="SAM" id="Phobius"/>
    </source>
</evidence>
<evidence type="ECO:0000256" key="3">
    <source>
        <dbReference type="ARBA" id="ARBA00022553"/>
    </source>
</evidence>
<name>A0ABY4FZB8_9MICO</name>
<keyword evidence="6 14" id="KW-0418">Kinase</keyword>
<evidence type="ECO:0000313" key="15">
    <source>
        <dbReference type="Proteomes" id="UP000831775"/>
    </source>
</evidence>
<evidence type="ECO:0000256" key="5">
    <source>
        <dbReference type="ARBA" id="ARBA00022741"/>
    </source>
</evidence>
<sequence>MSGPDEQTRALRAARAGVHLVFILLVGVSALRAWDRGLDLRLALAAGVALTGVYLAGRWAAAGGPRAASLWFVLLGGVWLAALWASPEFVWVSFPLLLVGGHLFGGVRGVLVGVGIVAVAIGVPWLTRGSVTLAEVLGPVIGGAVAVGMARGYTSVLADAAEHRRLNASLLAAQREAEDLQAALARAQRAEGALAERTRLARDIHDTIAQEFASIALLARAGESRAGAARDPAVLGADDDPALDRIASIARRGAEDARRIVAALLPAELESTELPDALARVVAGFSEESGIAATWQAEPTRPIGTAAEVALLRTLQTALANVRAHAHATRVGVELREIGAMVRLDIVDDGIGFDVASWGSGRAPRSGAQSVGLREARERLRECGGGLDIEGAPGDGTALSAWLPAGSDETGQRGGSDPW</sequence>
<evidence type="ECO:0000313" key="14">
    <source>
        <dbReference type="EMBL" id="UOQ61638.1"/>
    </source>
</evidence>
<evidence type="ECO:0000256" key="2">
    <source>
        <dbReference type="ARBA" id="ARBA00012438"/>
    </source>
</evidence>
<feature type="transmembrane region" description="Helical" evidence="11">
    <location>
        <begin position="106"/>
        <end position="126"/>
    </location>
</feature>
<keyword evidence="7" id="KW-0067">ATP-binding</keyword>
<dbReference type="InterPro" id="IPR003594">
    <property type="entry name" value="HATPase_dom"/>
</dbReference>
<keyword evidence="4" id="KW-0808">Transferase</keyword>
<keyword evidence="11" id="KW-0472">Membrane</keyword>
<organism evidence="14 15">
    <name type="scientific">Leucobacter rhizosphaerae</name>
    <dbReference type="NCBI Taxonomy" id="2932245"/>
    <lineage>
        <taxon>Bacteria</taxon>
        <taxon>Bacillati</taxon>
        <taxon>Actinomycetota</taxon>
        <taxon>Actinomycetes</taxon>
        <taxon>Micrococcales</taxon>
        <taxon>Microbacteriaceae</taxon>
        <taxon>Leucobacter</taxon>
    </lineage>
</organism>
<dbReference type="Gene3D" id="3.30.565.10">
    <property type="entry name" value="Histidine kinase-like ATPase, C-terminal domain"/>
    <property type="match status" value="1"/>
</dbReference>
<keyword evidence="8" id="KW-0902">Two-component regulatory system</keyword>
<dbReference type="GO" id="GO:0016301">
    <property type="term" value="F:kinase activity"/>
    <property type="evidence" value="ECO:0007669"/>
    <property type="project" value="UniProtKB-KW"/>
</dbReference>
<feature type="transmembrane region" description="Helical" evidence="11">
    <location>
        <begin position="40"/>
        <end position="61"/>
    </location>
</feature>
<evidence type="ECO:0000256" key="10">
    <source>
        <dbReference type="SAM" id="MobiDB-lite"/>
    </source>
</evidence>
<dbReference type="PANTHER" id="PTHR24421:SF10">
    <property type="entry name" value="NITRATE_NITRITE SENSOR PROTEIN NARQ"/>
    <property type="match status" value="1"/>
</dbReference>
<evidence type="ECO:0000256" key="6">
    <source>
        <dbReference type="ARBA" id="ARBA00022777"/>
    </source>
</evidence>
<keyword evidence="5" id="KW-0547">Nucleotide-binding</keyword>
<dbReference type="Gene3D" id="1.20.5.1930">
    <property type="match status" value="1"/>
</dbReference>
<dbReference type="Pfam" id="PF02518">
    <property type="entry name" value="HATPase_c"/>
    <property type="match status" value="1"/>
</dbReference>
<keyword evidence="15" id="KW-1185">Reference proteome</keyword>
<accession>A0ABY4FZB8</accession>
<protein>
    <recommendedName>
        <fullName evidence="2">histidine kinase</fullName>
        <ecNumber evidence="2">2.7.13.3</ecNumber>
    </recommendedName>
</protein>
<feature type="coiled-coil region" evidence="9">
    <location>
        <begin position="163"/>
        <end position="197"/>
    </location>
</feature>
<dbReference type="InterPro" id="IPR017205">
    <property type="entry name" value="Sig_transdc_His_kinase_ChrS"/>
</dbReference>
<dbReference type="InterPro" id="IPR011712">
    <property type="entry name" value="Sig_transdc_His_kin_sub3_dim/P"/>
</dbReference>
<dbReference type="RefSeq" id="WP_244688264.1">
    <property type="nucleotide sequence ID" value="NZ_CP095043.1"/>
</dbReference>
<keyword evidence="9" id="KW-0175">Coiled coil</keyword>
<feature type="transmembrane region" description="Helical" evidence="11">
    <location>
        <begin position="68"/>
        <end position="86"/>
    </location>
</feature>
<dbReference type="SUPFAM" id="SSF55874">
    <property type="entry name" value="ATPase domain of HSP90 chaperone/DNA topoisomerase II/histidine kinase"/>
    <property type="match status" value="1"/>
</dbReference>
<dbReference type="InterPro" id="IPR050482">
    <property type="entry name" value="Sensor_HK_TwoCompSys"/>
</dbReference>
<feature type="domain" description="Signal transduction histidine kinase subgroup 3 dimerisation and phosphoacceptor" evidence="13">
    <location>
        <begin position="196"/>
        <end position="269"/>
    </location>
</feature>
<keyword evidence="11" id="KW-1133">Transmembrane helix</keyword>
<proteinExistence type="predicted"/>
<gene>
    <name evidence="14" type="ORF">MUN76_06685</name>
</gene>
<dbReference type="Proteomes" id="UP000831775">
    <property type="component" value="Chromosome"/>
</dbReference>